<protein>
    <submittedName>
        <fullName evidence="1">Uncharacterized protein</fullName>
    </submittedName>
</protein>
<dbReference type="Proteomes" id="UP001146067">
    <property type="component" value="Unassembled WGS sequence"/>
</dbReference>
<reference evidence="1" key="1">
    <citation type="submission" date="2022-12" db="EMBL/GenBank/DDBJ databases">
        <title>Gycomyces niveus sp.nov.,a novel actinomycete isolated from soil in Shouguan.</title>
        <authorList>
            <person name="Yang X."/>
        </authorList>
    </citation>
    <scope>NUCLEOTIDE SEQUENCE</scope>
    <source>
        <strain evidence="1">NEAU-A15</strain>
    </source>
</reference>
<proteinExistence type="predicted"/>
<dbReference type="RefSeq" id="WP_270109659.1">
    <property type="nucleotide sequence ID" value="NZ_JAPZVP010000006.1"/>
</dbReference>
<keyword evidence="2" id="KW-1185">Reference proteome</keyword>
<dbReference type="AlphaFoldDB" id="A0A9X3P8Y8"/>
<organism evidence="1 2">
    <name type="scientific">Glycomyces luteolus</name>
    <dbReference type="NCBI Taxonomy" id="2670330"/>
    <lineage>
        <taxon>Bacteria</taxon>
        <taxon>Bacillati</taxon>
        <taxon>Actinomycetota</taxon>
        <taxon>Actinomycetes</taxon>
        <taxon>Glycomycetales</taxon>
        <taxon>Glycomycetaceae</taxon>
        <taxon>Glycomyces</taxon>
    </lineage>
</organism>
<dbReference type="EMBL" id="JAPZVP010000006">
    <property type="protein sequence ID" value="MDA1359776.1"/>
    <property type="molecule type" value="Genomic_DNA"/>
</dbReference>
<evidence type="ECO:0000313" key="1">
    <source>
        <dbReference type="EMBL" id="MDA1359776.1"/>
    </source>
</evidence>
<accession>A0A9X3P8Y8</accession>
<sequence>MSRLDAEAQQQISAALRQMLADSMFEGAGGFIGVWDLPDRYRIAHIGDLAVTYAEHRSAGLGVMAALNTVAAEIRADECSQPDSHLVGLGLIGHAYMGPNGVVASLLALVEGWSHEILWLHAQAQPTWEIRPVADVDDEDCATYLNALSDLIDALTGPACGGAK</sequence>
<comment type="caution">
    <text evidence="1">The sequence shown here is derived from an EMBL/GenBank/DDBJ whole genome shotgun (WGS) entry which is preliminary data.</text>
</comment>
<evidence type="ECO:0000313" key="2">
    <source>
        <dbReference type="Proteomes" id="UP001146067"/>
    </source>
</evidence>
<name>A0A9X3P8Y8_9ACTN</name>
<gene>
    <name evidence="1" type="ORF">O1R50_09090</name>
</gene>